<dbReference type="OrthoDB" id="191139at2759"/>
<accession>A0A8H6XTX2</accession>
<evidence type="ECO:0000256" key="1">
    <source>
        <dbReference type="ARBA" id="ARBA00006484"/>
    </source>
</evidence>
<keyword evidence="2" id="KW-0560">Oxidoreductase</keyword>
<dbReference type="InterPro" id="IPR002347">
    <property type="entry name" value="SDR_fam"/>
</dbReference>
<dbReference type="Pfam" id="PF00106">
    <property type="entry name" value="adh_short"/>
    <property type="match status" value="1"/>
</dbReference>
<dbReference type="GO" id="GO:0016491">
    <property type="term" value="F:oxidoreductase activity"/>
    <property type="evidence" value="ECO:0007669"/>
    <property type="project" value="UniProtKB-KW"/>
</dbReference>
<dbReference type="EMBL" id="JACAZH010000017">
    <property type="protein sequence ID" value="KAF7348063.1"/>
    <property type="molecule type" value="Genomic_DNA"/>
</dbReference>
<gene>
    <name evidence="3" type="ORF">MSAN_01758700</name>
</gene>
<comment type="similarity">
    <text evidence="1">Belongs to the short-chain dehydrogenases/reductases (SDR) family.</text>
</comment>
<reference evidence="3" key="1">
    <citation type="submission" date="2020-05" db="EMBL/GenBank/DDBJ databases">
        <title>Mycena genomes resolve the evolution of fungal bioluminescence.</title>
        <authorList>
            <person name="Tsai I.J."/>
        </authorList>
    </citation>
    <scope>NUCLEOTIDE SEQUENCE</scope>
    <source>
        <strain evidence="3">160909Yilan</strain>
    </source>
</reference>
<evidence type="ECO:0000313" key="4">
    <source>
        <dbReference type="Proteomes" id="UP000623467"/>
    </source>
</evidence>
<name>A0A8H6XTX2_9AGAR</name>
<dbReference type="PANTHER" id="PTHR24320:SF283">
    <property type="entry name" value="RETINOL DEHYDROGENASE 11"/>
    <property type="match status" value="1"/>
</dbReference>
<dbReference type="Gene3D" id="3.40.50.720">
    <property type="entry name" value="NAD(P)-binding Rossmann-like Domain"/>
    <property type="match status" value="1"/>
</dbReference>
<evidence type="ECO:0000256" key="2">
    <source>
        <dbReference type="ARBA" id="ARBA00023002"/>
    </source>
</evidence>
<dbReference type="SUPFAM" id="SSF51735">
    <property type="entry name" value="NAD(P)-binding Rossmann-fold domains"/>
    <property type="match status" value="1"/>
</dbReference>
<sequence>MSLPTFTASTTAEEVADTFAEQIRGKNVLVTGTSINGIGFEAARVIAKYANLVVITGYNSERQAYALCLLQLSEDAIKKDVPSANIRQLVLDLTSLASVRKAAAEVNAYTEPLHVLVHNAASPGGPLKLTVDGLERQIAVGQFSPFLLTKLIAPKLLATHTASYTPRMVVVSSLGHMNGVMDFETMAHPDPAKFHDGLRYAVTKSCNILFAAEITKRSGGKINGFSLHPGAINTNIVQKEENRQALIDLGALKADGSINTEIMSWKTIPEGAATTVAAAFDTRLEAKPGAYLVDCVEANAQIAPHASNQENAEKLWTYSEDIAGEKFAF</sequence>
<keyword evidence="4" id="KW-1185">Reference proteome</keyword>
<comment type="caution">
    <text evidence="3">The sequence shown here is derived from an EMBL/GenBank/DDBJ whole genome shotgun (WGS) entry which is preliminary data.</text>
</comment>
<dbReference type="InterPro" id="IPR036291">
    <property type="entry name" value="NAD(P)-bd_dom_sf"/>
</dbReference>
<organism evidence="3 4">
    <name type="scientific">Mycena sanguinolenta</name>
    <dbReference type="NCBI Taxonomy" id="230812"/>
    <lineage>
        <taxon>Eukaryota</taxon>
        <taxon>Fungi</taxon>
        <taxon>Dikarya</taxon>
        <taxon>Basidiomycota</taxon>
        <taxon>Agaricomycotina</taxon>
        <taxon>Agaricomycetes</taxon>
        <taxon>Agaricomycetidae</taxon>
        <taxon>Agaricales</taxon>
        <taxon>Marasmiineae</taxon>
        <taxon>Mycenaceae</taxon>
        <taxon>Mycena</taxon>
    </lineage>
</organism>
<evidence type="ECO:0000313" key="3">
    <source>
        <dbReference type="EMBL" id="KAF7348063.1"/>
    </source>
</evidence>
<dbReference type="PANTHER" id="PTHR24320">
    <property type="entry name" value="RETINOL DEHYDROGENASE"/>
    <property type="match status" value="1"/>
</dbReference>
<proteinExistence type="inferred from homology"/>
<dbReference type="Proteomes" id="UP000623467">
    <property type="component" value="Unassembled WGS sequence"/>
</dbReference>
<dbReference type="AlphaFoldDB" id="A0A8H6XTX2"/>
<protein>
    <submittedName>
        <fullName evidence="3">Short-chain dehydrogenase/reductase family protein</fullName>
    </submittedName>
</protein>